<dbReference type="EMBL" id="JAIQCV010000007">
    <property type="protein sequence ID" value="KAH1082666.1"/>
    <property type="molecule type" value="Genomic_DNA"/>
</dbReference>
<evidence type="ECO:0000313" key="4">
    <source>
        <dbReference type="Proteomes" id="UP000828251"/>
    </source>
</evidence>
<comment type="caution">
    <text evidence="3">The sequence shown here is derived from an EMBL/GenBank/DDBJ whole genome shotgun (WGS) entry which is preliminary data.</text>
</comment>
<feature type="compositionally biased region" description="Basic residues" evidence="1">
    <location>
        <begin position="511"/>
        <end position="520"/>
    </location>
</feature>
<dbReference type="Pfam" id="PF10536">
    <property type="entry name" value="PMD"/>
    <property type="match status" value="1"/>
</dbReference>
<dbReference type="InterPro" id="IPR019557">
    <property type="entry name" value="AminoTfrase-like_pln_mobile"/>
</dbReference>
<organism evidence="3 4">
    <name type="scientific">Gossypium stocksii</name>
    <dbReference type="NCBI Taxonomy" id="47602"/>
    <lineage>
        <taxon>Eukaryota</taxon>
        <taxon>Viridiplantae</taxon>
        <taxon>Streptophyta</taxon>
        <taxon>Embryophyta</taxon>
        <taxon>Tracheophyta</taxon>
        <taxon>Spermatophyta</taxon>
        <taxon>Magnoliopsida</taxon>
        <taxon>eudicotyledons</taxon>
        <taxon>Gunneridae</taxon>
        <taxon>Pentapetalae</taxon>
        <taxon>rosids</taxon>
        <taxon>malvids</taxon>
        <taxon>Malvales</taxon>
        <taxon>Malvaceae</taxon>
        <taxon>Malvoideae</taxon>
        <taxon>Gossypium</taxon>
    </lineage>
</organism>
<evidence type="ECO:0000259" key="2">
    <source>
        <dbReference type="Pfam" id="PF10536"/>
    </source>
</evidence>
<evidence type="ECO:0000313" key="3">
    <source>
        <dbReference type="EMBL" id="KAH1082666.1"/>
    </source>
</evidence>
<dbReference type="PANTHER" id="PTHR46033">
    <property type="entry name" value="PROTEIN MAIN-LIKE 2"/>
    <property type="match status" value="1"/>
</dbReference>
<dbReference type="PANTHER" id="PTHR46033:SF8">
    <property type="entry name" value="PROTEIN MAINTENANCE OF MERISTEMS-LIKE"/>
    <property type="match status" value="1"/>
</dbReference>
<dbReference type="InterPro" id="IPR044824">
    <property type="entry name" value="MAIN-like"/>
</dbReference>
<accession>A0A9D3VH67</accession>
<gene>
    <name evidence="3" type="ORF">J1N35_022427</name>
</gene>
<protein>
    <recommendedName>
        <fullName evidence="2">Aminotransferase-like plant mobile domain-containing protein</fullName>
    </recommendedName>
</protein>
<feature type="domain" description="Aminotransferase-like plant mobile" evidence="2">
    <location>
        <begin position="53"/>
        <end position="374"/>
    </location>
</feature>
<dbReference type="OrthoDB" id="986911at2759"/>
<dbReference type="AlphaFoldDB" id="A0A9D3VH67"/>
<feature type="compositionally biased region" description="Polar residues" evidence="1">
    <location>
        <begin position="469"/>
        <end position="484"/>
    </location>
</feature>
<dbReference type="Proteomes" id="UP000828251">
    <property type="component" value="Unassembled WGS sequence"/>
</dbReference>
<feature type="region of interest" description="Disordered" evidence="1">
    <location>
        <begin position="469"/>
        <end position="530"/>
    </location>
</feature>
<keyword evidence="4" id="KW-1185">Reference proteome</keyword>
<dbReference type="GO" id="GO:0010073">
    <property type="term" value="P:meristem maintenance"/>
    <property type="evidence" value="ECO:0007669"/>
    <property type="project" value="InterPro"/>
</dbReference>
<name>A0A9D3VH67_9ROSI</name>
<sequence>MASELIRLGPTHISVEQLRMPVDRVLQCYICNMSAPPSPLIENYLCEAGRGCKLDLKLISALIERWKPKTHIFHLPYGECTITLEDVQLQLGLPVDGYAVTESTQSADWGAVFYELLGAIPDRIKGELIRYARVYILQIIGGYLMPDLSRNLVHLRLLLKLVDFRTAGELSWGSAVLTTLYLEMCGATVPNKAKIGGCLSLLQLWARYRLLFLRSRMNHPYTFPLIMRWNHLASYIGIPTSLEDIRLLLDQRSEAQFEWTPYEDPAIRAVIPDEFFQNPNIWHVKVPMFTYAIVEMHQSDRVLRQFGFRQPIPVTLGKLDDEHKIDLRLINTDWPRYWSNYIEMWENQYDYIPTREPIIVPELACVPEYMPWFRIHDKPYLLSEEERRRQIRVEREQQGPLNPKEGMTMRAHQYLMAGSPFPITPAQLPIYRPPSYEGLHESPSGSSSFYQTPSLYEILPPSSWMMQTPPGSLFYQSGSSSQHPQPDPLVEEPQSSPEEPQHPIEAEPKRNPARNRRRHLCGTDSDRHQH</sequence>
<proteinExistence type="predicted"/>
<reference evidence="3 4" key="1">
    <citation type="journal article" date="2021" name="Plant Biotechnol. J.">
        <title>Multi-omics assisted identification of the key and species-specific regulatory components of drought-tolerant mechanisms in Gossypium stocksii.</title>
        <authorList>
            <person name="Yu D."/>
            <person name="Ke L."/>
            <person name="Zhang D."/>
            <person name="Wu Y."/>
            <person name="Sun Y."/>
            <person name="Mei J."/>
            <person name="Sun J."/>
            <person name="Sun Y."/>
        </authorList>
    </citation>
    <scope>NUCLEOTIDE SEQUENCE [LARGE SCALE GENOMIC DNA]</scope>
    <source>
        <strain evidence="4">cv. E1</strain>
        <tissue evidence="3">Leaf</tissue>
    </source>
</reference>
<evidence type="ECO:0000256" key="1">
    <source>
        <dbReference type="SAM" id="MobiDB-lite"/>
    </source>
</evidence>
<feature type="compositionally biased region" description="Basic and acidic residues" evidence="1">
    <location>
        <begin position="499"/>
        <end position="510"/>
    </location>
</feature>